<protein>
    <submittedName>
        <fullName evidence="1">Uncharacterized protein</fullName>
    </submittedName>
</protein>
<organism evidence="1 2">
    <name type="scientific">Auriscalpium vulgare</name>
    <dbReference type="NCBI Taxonomy" id="40419"/>
    <lineage>
        <taxon>Eukaryota</taxon>
        <taxon>Fungi</taxon>
        <taxon>Dikarya</taxon>
        <taxon>Basidiomycota</taxon>
        <taxon>Agaricomycotina</taxon>
        <taxon>Agaricomycetes</taxon>
        <taxon>Russulales</taxon>
        <taxon>Auriscalpiaceae</taxon>
        <taxon>Auriscalpium</taxon>
    </lineage>
</organism>
<sequence>MSSRPENSTSSLFERNAKRGVALTKRARSQEAIERESKKARADPAQVFGDHKDKKKRNRRKKRKVSVVGGDTSREELPDLNPDADDEETPGPSSPLVLGPSGPESAEVGAVMDTATERPEFVQGSSSSSGTMPSLPTSPMPTSEVKQGEHPIKQVEANNESQLSEALATSKETLRKHDSFLTAIIPSLTCQICLDLMHAPFSLSPCGHVSCHSCLVSWFTAPPAGDGPARNPLYHKKTCPQCRALVKEPPGVAWNVKDMVAALVRSGLPHDFPLPEPGPPSAEDEDPWAGIFPKPFVPVPHAARPFGEPMEQFGLLDEEDGCYRCLDCMHEIVQGECVSCERIYPGFADIGAHILDDTDDDDEHADNVGFLRNLGRELARFAAFSSDEEDAFYDAGSDDGYGGSFIDDGEGHAEVIEISSDEDEEGEARPEGARRGRRGAPIILSDEEEEDEPPQASIEVIASDEDEDEPREYSDAPEYEDDGAIPGPPRHLRHLLEEHEDDSLDVDEDEEDEGHVPHHLADRPQLFRYDALDEEDSGDNGDNGDHTPSESEGEW</sequence>
<comment type="caution">
    <text evidence="1">The sequence shown here is derived from an EMBL/GenBank/DDBJ whole genome shotgun (WGS) entry which is preliminary data.</text>
</comment>
<name>A0ACB8S2B0_9AGAM</name>
<dbReference type="Proteomes" id="UP000814033">
    <property type="component" value="Unassembled WGS sequence"/>
</dbReference>
<evidence type="ECO:0000313" key="2">
    <source>
        <dbReference type="Proteomes" id="UP000814033"/>
    </source>
</evidence>
<proteinExistence type="predicted"/>
<dbReference type="EMBL" id="MU275863">
    <property type="protein sequence ID" value="KAI0050282.1"/>
    <property type="molecule type" value="Genomic_DNA"/>
</dbReference>
<accession>A0ACB8S2B0</accession>
<keyword evidence="2" id="KW-1185">Reference proteome</keyword>
<evidence type="ECO:0000313" key="1">
    <source>
        <dbReference type="EMBL" id="KAI0050282.1"/>
    </source>
</evidence>
<reference evidence="1" key="1">
    <citation type="submission" date="2021-02" db="EMBL/GenBank/DDBJ databases">
        <authorList>
            <consortium name="DOE Joint Genome Institute"/>
            <person name="Ahrendt S."/>
            <person name="Looney B.P."/>
            <person name="Miyauchi S."/>
            <person name="Morin E."/>
            <person name="Drula E."/>
            <person name="Courty P.E."/>
            <person name="Chicoki N."/>
            <person name="Fauchery L."/>
            <person name="Kohler A."/>
            <person name="Kuo A."/>
            <person name="Labutti K."/>
            <person name="Pangilinan J."/>
            <person name="Lipzen A."/>
            <person name="Riley R."/>
            <person name="Andreopoulos W."/>
            <person name="He G."/>
            <person name="Johnson J."/>
            <person name="Barry K.W."/>
            <person name="Grigoriev I.V."/>
            <person name="Nagy L."/>
            <person name="Hibbett D."/>
            <person name="Henrissat B."/>
            <person name="Matheny P.B."/>
            <person name="Labbe J."/>
            <person name="Martin F."/>
        </authorList>
    </citation>
    <scope>NUCLEOTIDE SEQUENCE</scope>
    <source>
        <strain evidence="1">FP105234-sp</strain>
    </source>
</reference>
<reference evidence="1" key="2">
    <citation type="journal article" date="2022" name="New Phytol.">
        <title>Evolutionary transition to the ectomycorrhizal habit in the genomes of a hyperdiverse lineage of mushroom-forming fungi.</title>
        <authorList>
            <person name="Looney B."/>
            <person name="Miyauchi S."/>
            <person name="Morin E."/>
            <person name="Drula E."/>
            <person name="Courty P.E."/>
            <person name="Kohler A."/>
            <person name="Kuo A."/>
            <person name="LaButti K."/>
            <person name="Pangilinan J."/>
            <person name="Lipzen A."/>
            <person name="Riley R."/>
            <person name="Andreopoulos W."/>
            <person name="He G."/>
            <person name="Johnson J."/>
            <person name="Nolan M."/>
            <person name="Tritt A."/>
            <person name="Barry K.W."/>
            <person name="Grigoriev I.V."/>
            <person name="Nagy L.G."/>
            <person name="Hibbett D."/>
            <person name="Henrissat B."/>
            <person name="Matheny P.B."/>
            <person name="Labbe J."/>
            <person name="Martin F.M."/>
        </authorList>
    </citation>
    <scope>NUCLEOTIDE SEQUENCE</scope>
    <source>
        <strain evidence="1">FP105234-sp</strain>
    </source>
</reference>
<gene>
    <name evidence="1" type="ORF">FA95DRAFT_1555790</name>
</gene>